<keyword evidence="3" id="KW-1185">Reference proteome</keyword>
<accession>A0ABW8CBA2</accession>
<sequence>MTVGLGAGLLLPHVALHPMIGAERTAELLFALGFGVIGLVSIIFSLLFLVVQWAATTFTPRLGLFRDDPLVWRTFAFSLGVFVFCIAAGLSIVSRTKVSIAVPVIAMILALATLAFMYTLQSRAFASIQLGPCLHAISSRTRHVVNTVYVRPLGDEDPARSSLPAEADGHPVIWPHHGAVLCGIDVPTLVEVARTHDCLIVLCQAPGQLLVRNRPVARIHAGTLPPDALPPDALSPDALLAALAPGVERTFDQDPEIGMRLLADIALRGLSPAINDPATAVQALDHIEDLLLLLADRELDVGQVHDADGTLRVMVPGPDWDRYVRTALDDVINSAQTVPLALHRIRLLLQHVLDAGPETRRPQLRERLTRVEQLIARCLPVSSAPTPVADTEPM</sequence>
<feature type="transmembrane region" description="Helical" evidence="1">
    <location>
        <begin position="100"/>
        <end position="120"/>
    </location>
</feature>
<gene>
    <name evidence="2" type="ORF">ACIGXA_24625</name>
</gene>
<evidence type="ECO:0000313" key="2">
    <source>
        <dbReference type="EMBL" id="MFI9103714.1"/>
    </source>
</evidence>
<dbReference type="Pfam" id="PF10011">
    <property type="entry name" value="DUF2254"/>
    <property type="match status" value="1"/>
</dbReference>
<keyword evidence="1" id="KW-0812">Transmembrane</keyword>
<feature type="transmembrane region" description="Helical" evidence="1">
    <location>
        <begin position="75"/>
        <end position="93"/>
    </location>
</feature>
<name>A0ABW8CBA2_9ACTN</name>
<protein>
    <submittedName>
        <fullName evidence="2">DUF2254 family protein</fullName>
    </submittedName>
</protein>
<organism evidence="2 3">
    <name type="scientific">Streptomyces fildesensis</name>
    <dbReference type="NCBI Taxonomy" id="375757"/>
    <lineage>
        <taxon>Bacteria</taxon>
        <taxon>Bacillati</taxon>
        <taxon>Actinomycetota</taxon>
        <taxon>Actinomycetes</taxon>
        <taxon>Kitasatosporales</taxon>
        <taxon>Streptomycetaceae</taxon>
        <taxon>Streptomyces</taxon>
    </lineage>
</organism>
<dbReference type="InterPro" id="IPR018723">
    <property type="entry name" value="DUF2254_membrane"/>
</dbReference>
<feature type="transmembrane region" description="Helical" evidence="1">
    <location>
        <begin position="28"/>
        <end position="55"/>
    </location>
</feature>
<dbReference type="EMBL" id="JBITYG010000007">
    <property type="protein sequence ID" value="MFI9103714.1"/>
    <property type="molecule type" value="Genomic_DNA"/>
</dbReference>
<dbReference type="RefSeq" id="WP_399653132.1">
    <property type="nucleotide sequence ID" value="NZ_JBITYG010000007.1"/>
</dbReference>
<proteinExistence type="predicted"/>
<evidence type="ECO:0000256" key="1">
    <source>
        <dbReference type="SAM" id="Phobius"/>
    </source>
</evidence>
<keyword evidence="1" id="KW-1133">Transmembrane helix</keyword>
<keyword evidence="1" id="KW-0472">Membrane</keyword>
<dbReference type="Proteomes" id="UP001614394">
    <property type="component" value="Unassembled WGS sequence"/>
</dbReference>
<reference evidence="2 3" key="1">
    <citation type="submission" date="2024-10" db="EMBL/GenBank/DDBJ databases">
        <title>The Natural Products Discovery Center: Release of the First 8490 Sequenced Strains for Exploring Actinobacteria Biosynthetic Diversity.</title>
        <authorList>
            <person name="Kalkreuter E."/>
            <person name="Kautsar S.A."/>
            <person name="Yang D."/>
            <person name="Bader C.D."/>
            <person name="Teijaro C.N."/>
            <person name="Fluegel L."/>
            <person name="Davis C.M."/>
            <person name="Simpson J.R."/>
            <person name="Lauterbach L."/>
            <person name="Steele A.D."/>
            <person name="Gui C."/>
            <person name="Meng S."/>
            <person name="Li G."/>
            <person name="Viehrig K."/>
            <person name="Ye F."/>
            <person name="Su P."/>
            <person name="Kiefer A.F."/>
            <person name="Nichols A."/>
            <person name="Cepeda A.J."/>
            <person name="Yan W."/>
            <person name="Fan B."/>
            <person name="Jiang Y."/>
            <person name="Adhikari A."/>
            <person name="Zheng C.-J."/>
            <person name="Schuster L."/>
            <person name="Cowan T.M."/>
            <person name="Smanski M.J."/>
            <person name="Chevrette M.G."/>
            <person name="De Carvalho L.P.S."/>
            <person name="Shen B."/>
        </authorList>
    </citation>
    <scope>NUCLEOTIDE SEQUENCE [LARGE SCALE GENOMIC DNA]</scope>
    <source>
        <strain evidence="2 3">NPDC053399</strain>
    </source>
</reference>
<evidence type="ECO:0000313" key="3">
    <source>
        <dbReference type="Proteomes" id="UP001614394"/>
    </source>
</evidence>
<comment type="caution">
    <text evidence="2">The sequence shown here is derived from an EMBL/GenBank/DDBJ whole genome shotgun (WGS) entry which is preliminary data.</text>
</comment>